<comment type="similarity">
    <text evidence="2">Belongs to the ESF2/ABP1 family.</text>
</comment>
<evidence type="ECO:0000256" key="3">
    <source>
        <dbReference type="ARBA" id="ARBA00020737"/>
    </source>
</evidence>
<dbReference type="Gene3D" id="3.30.70.330">
    <property type="match status" value="1"/>
</dbReference>
<comment type="caution">
    <text evidence="7">The sequence shown here is derived from an EMBL/GenBank/DDBJ whole genome shotgun (WGS) entry which is preliminary data.</text>
</comment>
<feature type="compositionally biased region" description="Basic and acidic residues" evidence="6">
    <location>
        <begin position="8"/>
        <end position="36"/>
    </location>
</feature>
<dbReference type="GO" id="GO:0000447">
    <property type="term" value="P:endonucleolytic cleavage in ITS1 to separate SSU-rRNA from 5.8S rRNA and LSU-rRNA from tricistronic rRNA transcript (SSU-rRNA, 5.8S rRNA, LSU-rRNA)"/>
    <property type="evidence" value="ECO:0007669"/>
    <property type="project" value="TreeGrafter"/>
</dbReference>
<dbReference type="GO" id="GO:0000480">
    <property type="term" value="P:endonucleolytic cleavage in 5'-ETS of tricistronic rRNA transcript (SSU-rRNA, 5.8S rRNA, LSU-rRNA)"/>
    <property type="evidence" value="ECO:0007669"/>
    <property type="project" value="TreeGrafter"/>
</dbReference>
<comment type="subcellular location">
    <subcellularLocation>
        <location evidence="1">Nucleus</location>
        <location evidence="1">Nucleolus</location>
    </subcellularLocation>
</comment>
<name>A0A8J4XMW5_CHIOP</name>
<feature type="compositionally biased region" description="Basic and acidic residues" evidence="6">
    <location>
        <begin position="199"/>
        <end position="214"/>
    </location>
</feature>
<dbReference type="CDD" id="cd12263">
    <property type="entry name" value="RRM_ABT1_like"/>
    <property type="match status" value="1"/>
</dbReference>
<evidence type="ECO:0000256" key="5">
    <source>
        <dbReference type="ARBA" id="ARBA00023242"/>
    </source>
</evidence>
<keyword evidence="8" id="KW-1185">Reference proteome</keyword>
<evidence type="ECO:0000256" key="4">
    <source>
        <dbReference type="ARBA" id="ARBA00022884"/>
    </source>
</evidence>
<dbReference type="SUPFAM" id="SSF54928">
    <property type="entry name" value="RNA-binding domain, RBD"/>
    <property type="match status" value="1"/>
</dbReference>
<dbReference type="PANTHER" id="PTHR12311">
    <property type="entry name" value="ACTIVATOR OF BASAL TRANSCRIPTION 1"/>
    <property type="match status" value="1"/>
</dbReference>
<organism evidence="7 8">
    <name type="scientific">Chionoecetes opilio</name>
    <name type="common">Atlantic snow crab</name>
    <name type="synonym">Cancer opilio</name>
    <dbReference type="NCBI Taxonomy" id="41210"/>
    <lineage>
        <taxon>Eukaryota</taxon>
        <taxon>Metazoa</taxon>
        <taxon>Ecdysozoa</taxon>
        <taxon>Arthropoda</taxon>
        <taxon>Crustacea</taxon>
        <taxon>Multicrustacea</taxon>
        <taxon>Malacostraca</taxon>
        <taxon>Eumalacostraca</taxon>
        <taxon>Eucarida</taxon>
        <taxon>Decapoda</taxon>
        <taxon>Pleocyemata</taxon>
        <taxon>Brachyura</taxon>
        <taxon>Eubrachyura</taxon>
        <taxon>Majoidea</taxon>
        <taxon>Majidae</taxon>
        <taxon>Chionoecetes</taxon>
    </lineage>
</organism>
<proteinExistence type="inferred from homology"/>
<dbReference type="InterPro" id="IPR035979">
    <property type="entry name" value="RBD_domain_sf"/>
</dbReference>
<dbReference type="PANTHER" id="PTHR12311:SF7">
    <property type="entry name" value="ACTIVATOR OF BASAL TRANSCRIPTION 1"/>
    <property type="match status" value="1"/>
</dbReference>
<dbReference type="OrthoDB" id="287393at2759"/>
<dbReference type="GO" id="GO:0000472">
    <property type="term" value="P:endonucleolytic cleavage to generate mature 5'-end of SSU-rRNA from (SSU-rRNA, 5.8S rRNA, LSU-rRNA)"/>
    <property type="evidence" value="ECO:0007669"/>
    <property type="project" value="TreeGrafter"/>
</dbReference>
<evidence type="ECO:0000313" key="8">
    <source>
        <dbReference type="Proteomes" id="UP000770661"/>
    </source>
</evidence>
<dbReference type="Proteomes" id="UP000770661">
    <property type="component" value="Unassembled WGS sequence"/>
</dbReference>
<dbReference type="AlphaFoldDB" id="A0A8J4XMW5"/>
<feature type="region of interest" description="Disordered" evidence="6">
    <location>
        <begin position="1"/>
        <end position="39"/>
    </location>
</feature>
<evidence type="ECO:0000313" key="7">
    <source>
        <dbReference type="EMBL" id="KAG0710098.1"/>
    </source>
</evidence>
<evidence type="ECO:0000256" key="6">
    <source>
        <dbReference type="SAM" id="MobiDB-lite"/>
    </source>
</evidence>
<evidence type="ECO:0000256" key="1">
    <source>
        <dbReference type="ARBA" id="ARBA00004604"/>
    </source>
</evidence>
<dbReference type="GO" id="GO:0034462">
    <property type="term" value="P:small-subunit processome assembly"/>
    <property type="evidence" value="ECO:0007669"/>
    <property type="project" value="TreeGrafter"/>
</dbReference>
<dbReference type="GO" id="GO:0005730">
    <property type="term" value="C:nucleolus"/>
    <property type="evidence" value="ECO:0007669"/>
    <property type="project" value="UniProtKB-SubCell"/>
</dbReference>
<reference evidence="7" key="1">
    <citation type="submission" date="2020-07" db="EMBL/GenBank/DDBJ databases">
        <title>The High-quality genome of the commercially important snow crab, Chionoecetes opilio.</title>
        <authorList>
            <person name="Jeong J.-H."/>
            <person name="Ryu S."/>
        </authorList>
    </citation>
    <scope>NUCLEOTIDE SEQUENCE</scope>
    <source>
        <strain evidence="7">MADBK_172401_WGS</strain>
        <tissue evidence="7">Digestive gland</tissue>
    </source>
</reference>
<keyword evidence="4" id="KW-0694">RNA-binding</keyword>
<keyword evidence="5" id="KW-0539">Nucleus</keyword>
<gene>
    <name evidence="7" type="primary">ABT1</name>
    <name evidence="7" type="ORF">GWK47_023505</name>
</gene>
<dbReference type="EMBL" id="JACEEZ010024544">
    <property type="protein sequence ID" value="KAG0710098.1"/>
    <property type="molecule type" value="Genomic_DNA"/>
</dbReference>
<feature type="region of interest" description="Disordered" evidence="6">
    <location>
        <begin position="187"/>
        <end position="214"/>
    </location>
</feature>
<evidence type="ECO:0000256" key="2">
    <source>
        <dbReference type="ARBA" id="ARBA00005819"/>
    </source>
</evidence>
<protein>
    <recommendedName>
        <fullName evidence="3">Activator of basal transcription 1</fullName>
    </recommendedName>
</protein>
<dbReference type="GO" id="GO:0003723">
    <property type="term" value="F:RNA binding"/>
    <property type="evidence" value="ECO:0007669"/>
    <property type="project" value="UniProtKB-KW"/>
</dbReference>
<sequence length="278" mass="32934">MPPQAEEPATRPHQGDMEDHTPLLSQDAEHSMEERPKRRKPGIVYLSSIPPNMNVAKMREYFSKFGALDRMFLQAMDKDSSKGSKVKKFKKNLHFTEGWLEFKSKRKAKQVHMYLNNQAVGGKRKNPQYDTLWNIKYLPRYKTVPLFRFKWAYLKQRLEYEREVMRQRMGAEISQVTKETDHFLKLSDISNKKKKRKSKEMSGKEGEGVKEGAKGEDRDKVFIFKQKDTEEEKLSKKEERNRKNELFKKRIVEKKKKKQKRKSERPEDILESVFVGAS</sequence>
<feature type="compositionally biased region" description="Basic residues" evidence="6">
    <location>
        <begin position="251"/>
        <end position="263"/>
    </location>
</feature>
<dbReference type="InterPro" id="IPR039119">
    <property type="entry name" value="ABT1/Esf2"/>
</dbReference>
<dbReference type="InterPro" id="IPR034353">
    <property type="entry name" value="ABT1/ESF2_RRM"/>
</dbReference>
<dbReference type="InterPro" id="IPR012677">
    <property type="entry name" value="Nucleotide-bd_a/b_plait_sf"/>
</dbReference>
<accession>A0A8J4XMW5</accession>
<feature type="region of interest" description="Disordered" evidence="6">
    <location>
        <begin position="245"/>
        <end position="278"/>
    </location>
</feature>